<dbReference type="EMBL" id="JABSTQ010010592">
    <property type="protein sequence ID" value="KAG0419669.1"/>
    <property type="molecule type" value="Genomic_DNA"/>
</dbReference>
<feature type="non-terminal residue" evidence="1">
    <location>
        <position position="1"/>
    </location>
</feature>
<comment type="caution">
    <text evidence="1">The sequence shown here is derived from an EMBL/GenBank/DDBJ whole genome shotgun (WGS) entry which is preliminary data.</text>
</comment>
<sequence>IADALPHFDVLVVHVGTNNTADSAITRIARFRELVSRVLKELCRKEGHGFVDGTTQDWNGMIKADGVHFNKRGSEVFGRILRGGVRAVVASQHQEAEELQLQRVLVEEEHQELRRQYGDQAGELAEFWAGKSNFPPLSCDDTELPASSSEPQESTCTVPAIGMGKGTTTWAMVVQRPPRHLARAVPRTHDCGGASASVEGAVVGCVPCTQQPPVAQSSVSSGPVTENPLPTSVVVSAPSAGGDATRKLRQRGAKSSRMPVTHAAGRAPPLVGGVWVRHKASTAGDSSVRPSSSGDSVSITSGSSKGTDSKVVVQRHDRGGANAAARGVQERDIVTYSLTGADTQVGVITGIMVASNNQLVEDFVVRSLLQPALSLPNLISTNA</sequence>
<gene>
    <name evidence="1" type="ORF">HPB47_003951</name>
</gene>
<feature type="non-terminal residue" evidence="1">
    <location>
        <position position="383"/>
    </location>
</feature>
<name>A0AC60PH47_IXOPE</name>
<evidence type="ECO:0000313" key="2">
    <source>
        <dbReference type="Proteomes" id="UP000805193"/>
    </source>
</evidence>
<proteinExistence type="predicted"/>
<keyword evidence="2" id="KW-1185">Reference proteome</keyword>
<organism evidence="1 2">
    <name type="scientific">Ixodes persulcatus</name>
    <name type="common">Taiga tick</name>
    <dbReference type="NCBI Taxonomy" id="34615"/>
    <lineage>
        <taxon>Eukaryota</taxon>
        <taxon>Metazoa</taxon>
        <taxon>Ecdysozoa</taxon>
        <taxon>Arthropoda</taxon>
        <taxon>Chelicerata</taxon>
        <taxon>Arachnida</taxon>
        <taxon>Acari</taxon>
        <taxon>Parasitiformes</taxon>
        <taxon>Ixodida</taxon>
        <taxon>Ixodoidea</taxon>
        <taxon>Ixodidae</taxon>
        <taxon>Ixodinae</taxon>
        <taxon>Ixodes</taxon>
    </lineage>
</organism>
<dbReference type="Proteomes" id="UP000805193">
    <property type="component" value="Unassembled WGS sequence"/>
</dbReference>
<protein>
    <submittedName>
        <fullName evidence="1">Uncharacterized protein</fullName>
    </submittedName>
</protein>
<evidence type="ECO:0000313" key="1">
    <source>
        <dbReference type="EMBL" id="KAG0419669.1"/>
    </source>
</evidence>
<accession>A0AC60PH47</accession>
<reference evidence="1 2" key="1">
    <citation type="journal article" date="2020" name="Cell">
        <title>Large-Scale Comparative Analyses of Tick Genomes Elucidate Their Genetic Diversity and Vector Capacities.</title>
        <authorList>
            <consortium name="Tick Genome and Microbiome Consortium (TIGMIC)"/>
            <person name="Jia N."/>
            <person name="Wang J."/>
            <person name="Shi W."/>
            <person name="Du L."/>
            <person name="Sun Y."/>
            <person name="Zhan W."/>
            <person name="Jiang J.F."/>
            <person name="Wang Q."/>
            <person name="Zhang B."/>
            <person name="Ji P."/>
            <person name="Bell-Sakyi L."/>
            <person name="Cui X.M."/>
            <person name="Yuan T.T."/>
            <person name="Jiang B.G."/>
            <person name="Yang W.F."/>
            <person name="Lam T.T."/>
            <person name="Chang Q.C."/>
            <person name="Ding S.J."/>
            <person name="Wang X.J."/>
            <person name="Zhu J.G."/>
            <person name="Ruan X.D."/>
            <person name="Zhao L."/>
            <person name="Wei J.T."/>
            <person name="Ye R.Z."/>
            <person name="Que T.C."/>
            <person name="Du C.H."/>
            <person name="Zhou Y.H."/>
            <person name="Cheng J.X."/>
            <person name="Dai P.F."/>
            <person name="Guo W.B."/>
            <person name="Han X.H."/>
            <person name="Huang E.J."/>
            <person name="Li L.F."/>
            <person name="Wei W."/>
            <person name="Gao Y.C."/>
            <person name="Liu J.Z."/>
            <person name="Shao H.Z."/>
            <person name="Wang X."/>
            <person name="Wang C.C."/>
            <person name="Yang T.C."/>
            <person name="Huo Q.B."/>
            <person name="Li W."/>
            <person name="Chen H.Y."/>
            <person name="Chen S.E."/>
            <person name="Zhou L.G."/>
            <person name="Ni X.B."/>
            <person name="Tian J.H."/>
            <person name="Sheng Y."/>
            <person name="Liu T."/>
            <person name="Pan Y.S."/>
            <person name="Xia L.Y."/>
            <person name="Li J."/>
            <person name="Zhao F."/>
            <person name="Cao W.C."/>
        </authorList>
    </citation>
    <scope>NUCLEOTIDE SEQUENCE [LARGE SCALE GENOMIC DNA]</scope>
    <source>
        <strain evidence="1">Iper-2018</strain>
    </source>
</reference>